<evidence type="ECO:0000256" key="3">
    <source>
        <dbReference type="ARBA" id="ARBA00038853"/>
    </source>
</evidence>
<feature type="domain" description="GFO/IDH/MocA-like oxidoreductase" evidence="12">
    <location>
        <begin position="428"/>
        <end position="507"/>
    </location>
</feature>
<dbReference type="InterPro" id="IPR055170">
    <property type="entry name" value="GFO_IDH_MocA-like_dom"/>
</dbReference>
<dbReference type="PANTHER" id="PTHR22604:SF105">
    <property type="entry name" value="TRANS-1,2-DIHYDROBENZENE-1,2-DIOL DEHYDROGENASE"/>
    <property type="match status" value="1"/>
</dbReference>
<dbReference type="Gene3D" id="3.40.50.720">
    <property type="entry name" value="NAD(P)-binding Rossmann-like Domain"/>
    <property type="match status" value="1"/>
</dbReference>
<dbReference type="InterPro" id="IPR000683">
    <property type="entry name" value="Gfo/Idh/MocA-like_OxRdtase_N"/>
</dbReference>
<accession>A0ABY7G214</accession>
<dbReference type="PANTHER" id="PTHR22604">
    <property type="entry name" value="OXIDOREDUCTASES"/>
    <property type="match status" value="1"/>
</dbReference>
<evidence type="ECO:0000256" key="1">
    <source>
        <dbReference type="ARBA" id="ARBA00010928"/>
    </source>
</evidence>
<gene>
    <name evidence="13" type="ORF">MAR_014207</name>
</gene>
<dbReference type="Proteomes" id="UP001164746">
    <property type="component" value="Chromosome 15"/>
</dbReference>
<evidence type="ECO:0000259" key="12">
    <source>
        <dbReference type="Pfam" id="PF22725"/>
    </source>
</evidence>
<proteinExistence type="inferred from homology"/>
<evidence type="ECO:0000313" key="14">
    <source>
        <dbReference type="Proteomes" id="UP001164746"/>
    </source>
</evidence>
<name>A0ABY7G214_MYAAR</name>
<dbReference type="EC" id="1.3.1.20" evidence="3"/>
<feature type="domain" description="Gfo/Idh/MocA-like oxidoreductase N-terminal" evidence="11">
    <location>
        <begin position="5"/>
        <end position="122"/>
    </location>
</feature>
<protein>
    <recommendedName>
        <fullName evidence="5">Trans-1,2-dihydrobenzene-1,2-diol dehydrogenase</fullName>
        <ecNumber evidence="4">1.1.1.179</ecNumber>
        <ecNumber evidence="3">1.3.1.20</ecNumber>
    </recommendedName>
    <alternativeName>
        <fullName evidence="8">D-xylose 1-dehydrogenase</fullName>
    </alternativeName>
    <alternativeName>
        <fullName evidence="7">D-xylose-NADP dehydrogenase</fullName>
    </alternativeName>
    <alternativeName>
        <fullName evidence="6">Dimeric dihydrodiol dehydrogenase</fullName>
    </alternativeName>
</protein>
<dbReference type="EMBL" id="CP111026">
    <property type="protein sequence ID" value="WAR28503.1"/>
    <property type="molecule type" value="Genomic_DNA"/>
</dbReference>
<dbReference type="Gene3D" id="1.10.3270.10">
    <property type="entry name" value="HMGR, N-terminal domain"/>
    <property type="match status" value="1"/>
</dbReference>
<comment type="similarity">
    <text evidence="1">Belongs to the Gfo/Idh/MocA family.</text>
</comment>
<feature type="domain" description="GFO/IDH/MocA-like oxidoreductase" evidence="12">
    <location>
        <begin position="137"/>
        <end position="249"/>
    </location>
</feature>
<keyword evidence="14" id="KW-1185">Reference proteome</keyword>
<dbReference type="SUPFAM" id="SSF55347">
    <property type="entry name" value="Glyceraldehyde-3-phosphate dehydrogenase-like, C-terminal domain"/>
    <property type="match status" value="2"/>
</dbReference>
<comment type="catalytic activity">
    <reaction evidence="10">
        <text>D-xylose + NADP(+) = D-xylono-1,5-lactone + NADPH + H(+)</text>
        <dbReference type="Rhea" id="RHEA:22000"/>
        <dbReference type="ChEBI" id="CHEBI:15378"/>
        <dbReference type="ChEBI" id="CHEBI:15867"/>
        <dbReference type="ChEBI" id="CHEBI:53455"/>
        <dbReference type="ChEBI" id="CHEBI:57783"/>
        <dbReference type="ChEBI" id="CHEBI:58349"/>
        <dbReference type="EC" id="1.1.1.179"/>
    </reaction>
</comment>
<dbReference type="SUPFAM" id="SSF51735">
    <property type="entry name" value="NAD(P)-binding Rossmann-fold domains"/>
    <property type="match status" value="2"/>
</dbReference>
<comment type="catalytic activity">
    <reaction evidence="9">
        <text>(1R,2R)-1,2-dihydrobenzene-1,2-diol + NADP(+) = catechol + NADPH + H(+)</text>
        <dbReference type="Rhea" id="RHEA:16729"/>
        <dbReference type="ChEBI" id="CHEBI:10702"/>
        <dbReference type="ChEBI" id="CHEBI:15378"/>
        <dbReference type="ChEBI" id="CHEBI:18135"/>
        <dbReference type="ChEBI" id="CHEBI:57783"/>
        <dbReference type="ChEBI" id="CHEBI:58349"/>
        <dbReference type="EC" id="1.3.1.20"/>
    </reaction>
</comment>
<dbReference type="InterPro" id="IPR050984">
    <property type="entry name" value="Gfo/Idh/MocA_domain"/>
</dbReference>
<evidence type="ECO:0000313" key="13">
    <source>
        <dbReference type="EMBL" id="WAR28503.1"/>
    </source>
</evidence>
<dbReference type="InterPro" id="IPR036291">
    <property type="entry name" value="NAD(P)-bd_dom_sf"/>
</dbReference>
<keyword evidence="2" id="KW-0560">Oxidoreductase</keyword>
<organism evidence="13 14">
    <name type="scientific">Mya arenaria</name>
    <name type="common">Soft-shell clam</name>
    <dbReference type="NCBI Taxonomy" id="6604"/>
    <lineage>
        <taxon>Eukaryota</taxon>
        <taxon>Metazoa</taxon>
        <taxon>Spiralia</taxon>
        <taxon>Lophotrochozoa</taxon>
        <taxon>Mollusca</taxon>
        <taxon>Bivalvia</taxon>
        <taxon>Autobranchia</taxon>
        <taxon>Heteroconchia</taxon>
        <taxon>Euheterodonta</taxon>
        <taxon>Imparidentia</taxon>
        <taxon>Neoheterodontei</taxon>
        <taxon>Myida</taxon>
        <taxon>Myoidea</taxon>
        <taxon>Myidae</taxon>
        <taxon>Mya</taxon>
    </lineage>
</organism>
<evidence type="ECO:0000256" key="5">
    <source>
        <dbReference type="ARBA" id="ARBA00040603"/>
    </source>
</evidence>
<dbReference type="InterPro" id="IPR023282">
    <property type="entry name" value="HMG_CoA_Rdtase_N"/>
</dbReference>
<feature type="domain" description="Gfo/Idh/MocA-like oxidoreductase N-terminal" evidence="11">
    <location>
        <begin position="321"/>
        <end position="415"/>
    </location>
</feature>
<evidence type="ECO:0000256" key="4">
    <source>
        <dbReference type="ARBA" id="ARBA00038984"/>
    </source>
</evidence>
<dbReference type="EC" id="1.1.1.179" evidence="4"/>
<evidence type="ECO:0000256" key="7">
    <source>
        <dbReference type="ARBA" id="ARBA00042988"/>
    </source>
</evidence>
<reference evidence="13" key="1">
    <citation type="submission" date="2022-11" db="EMBL/GenBank/DDBJ databases">
        <title>Centuries of genome instability and evolution in soft-shell clam transmissible cancer (bioRxiv).</title>
        <authorList>
            <person name="Hart S.F.M."/>
            <person name="Yonemitsu M.A."/>
            <person name="Giersch R.M."/>
            <person name="Beal B.F."/>
            <person name="Arriagada G."/>
            <person name="Davis B.W."/>
            <person name="Ostrander E.A."/>
            <person name="Goff S.P."/>
            <person name="Metzger M.J."/>
        </authorList>
    </citation>
    <scope>NUCLEOTIDE SEQUENCE</scope>
    <source>
        <strain evidence="13">MELC-2E11</strain>
        <tissue evidence="13">Siphon/mantle</tissue>
    </source>
</reference>
<dbReference type="Gene3D" id="3.30.360.10">
    <property type="entry name" value="Dihydrodipicolinate Reductase, domain 2"/>
    <property type="match status" value="2"/>
</dbReference>
<evidence type="ECO:0000256" key="9">
    <source>
        <dbReference type="ARBA" id="ARBA00047423"/>
    </source>
</evidence>
<evidence type="ECO:0000256" key="10">
    <source>
        <dbReference type="ARBA" id="ARBA00049233"/>
    </source>
</evidence>
<evidence type="ECO:0000256" key="2">
    <source>
        <dbReference type="ARBA" id="ARBA00023002"/>
    </source>
</evidence>
<dbReference type="Pfam" id="PF22725">
    <property type="entry name" value="GFO_IDH_MocA_C3"/>
    <property type="match status" value="2"/>
</dbReference>
<sequence length="590" mass="65868">MAATRWGCLGPGKISCDFFLAIQDNIPALEHEFVAVASRDENRAKEFAERFKFKRYYSSYDDVANDKDVDIVYIGTLHTTHVELSLKMLKAGKSVLCEKSMAMNLKQAKLVLDTAKTEKRLFIEACWSRFFPVYDLIRSELGKGTLGEVRMVQANFCKQVAHFDRVKNISMGGGGVLVFGIYCIQFACLVFKEMPESITVVGGLLGDVDEGACVILKYRGGAMANLTYHVNSGQGKNTAVILGQKGKIELNDPFHCATRCRTPSGEHEFPLKNNDYNFINSSGLSYEAVAARDSLLKGEIEHPKYSHADSIMVHTIMDEVRRQLGFIAVASRDENRAKEFAEKFKFKRYNRSYDDVANDKDIDIVYIGTLNTTHVELSLKMLKAGKSVVCEKPMAMNLKQAKLVLDTAKTEKRLFIEIAHVDRIKNISMGGGGVLDLGIYCIQFACLVFKEMPESITVVGGLMGDVDEGACVILKYRSGAMANLTYHVNSGMGNNSAVILGQKGRIEVDEPFHCPTRCRTPSGEHEFPLKDNDYNFTNSSGMLYEANAARDSLLKGKIEHQKYSHADSIMVHTIMDEVRRQLGVRYPDFD</sequence>
<dbReference type="Pfam" id="PF01408">
    <property type="entry name" value="GFO_IDH_MocA"/>
    <property type="match status" value="2"/>
</dbReference>
<evidence type="ECO:0000259" key="11">
    <source>
        <dbReference type="Pfam" id="PF01408"/>
    </source>
</evidence>
<evidence type="ECO:0000256" key="6">
    <source>
        <dbReference type="ARBA" id="ARBA00042926"/>
    </source>
</evidence>
<evidence type="ECO:0000256" key="8">
    <source>
        <dbReference type="ARBA" id="ARBA00043025"/>
    </source>
</evidence>